<keyword evidence="3" id="KW-1185">Reference proteome</keyword>
<dbReference type="InterPro" id="IPR010916">
    <property type="entry name" value="TonB_box_CS"/>
</dbReference>
<evidence type="ECO:0000313" key="3">
    <source>
        <dbReference type="Proteomes" id="UP000791080"/>
    </source>
</evidence>
<evidence type="ECO:0000313" key="2">
    <source>
        <dbReference type="EMBL" id="MCP2330813.1"/>
    </source>
</evidence>
<accession>A0ABT1JEH2</accession>
<feature type="signal peptide" evidence="1">
    <location>
        <begin position="1"/>
        <end position="29"/>
    </location>
</feature>
<dbReference type="Proteomes" id="UP000791080">
    <property type="component" value="Unassembled WGS sequence"/>
</dbReference>
<reference evidence="2 3" key="1">
    <citation type="submission" date="2022-06" db="EMBL/GenBank/DDBJ databases">
        <title>Genomic Encyclopedia of Type Strains, Phase I: the one thousand microbial genomes (KMG-I) project.</title>
        <authorList>
            <person name="Kyrpides N."/>
        </authorList>
    </citation>
    <scope>NUCLEOTIDE SEQUENCE [LARGE SCALE GENOMIC DNA]</scope>
    <source>
        <strain evidence="2 3">DSM 43889</strain>
    </source>
</reference>
<gene>
    <name evidence="2" type="ORF">G443_001083</name>
</gene>
<dbReference type="PROSITE" id="PS00430">
    <property type="entry name" value="TONB_DEPENDENT_REC_1"/>
    <property type="match status" value="1"/>
</dbReference>
<evidence type="ECO:0000256" key="1">
    <source>
        <dbReference type="SAM" id="SignalP"/>
    </source>
</evidence>
<sequence length="179" mass="17692">MRLSRKNSAVLAAGAVVAAGLATSFGVAAADNDDNSLAGTSRVTYSCGDPADPRVEDIDVTITAPATATQGDTVTVEASTLILLGVPFDAPAGSFATELDIELGGDASGSVTAAGLSNVETPANEPIRFTGGETQITLDEPGQVSLTPATITSVVDGSECVVVGEAATAATIDVAPAVR</sequence>
<proteinExistence type="predicted"/>
<name>A0ABT1JEH2_ACTCY</name>
<comment type="caution">
    <text evidence="2">The sequence shown here is derived from an EMBL/GenBank/DDBJ whole genome shotgun (WGS) entry which is preliminary data.</text>
</comment>
<keyword evidence="1" id="KW-0732">Signal</keyword>
<dbReference type="EMBL" id="AUBJ02000001">
    <property type="protein sequence ID" value="MCP2330813.1"/>
    <property type="molecule type" value="Genomic_DNA"/>
</dbReference>
<protein>
    <submittedName>
        <fullName evidence="2">Uncharacterized protein</fullName>
    </submittedName>
</protein>
<feature type="chain" id="PRO_5046074227" evidence="1">
    <location>
        <begin position="30"/>
        <end position="179"/>
    </location>
</feature>
<organism evidence="2 3">
    <name type="scientific">Actinoalloteichus caeruleus DSM 43889</name>
    <dbReference type="NCBI Taxonomy" id="1120930"/>
    <lineage>
        <taxon>Bacteria</taxon>
        <taxon>Bacillati</taxon>
        <taxon>Actinomycetota</taxon>
        <taxon>Actinomycetes</taxon>
        <taxon>Pseudonocardiales</taxon>
        <taxon>Pseudonocardiaceae</taxon>
        <taxon>Actinoalloteichus</taxon>
        <taxon>Actinoalloteichus cyanogriseus</taxon>
    </lineage>
</organism>
<dbReference type="RefSeq" id="WP_155886245.1">
    <property type="nucleotide sequence ID" value="NZ_AUBJ02000001.1"/>
</dbReference>